<dbReference type="EMBL" id="JBGMEK010000012">
    <property type="protein sequence ID" value="MFA0810808.1"/>
    <property type="molecule type" value="Genomic_DNA"/>
</dbReference>
<organism evidence="4 5">
    <name type="scientific">Microbulbifer epialgicus</name>
    <dbReference type="NCBI Taxonomy" id="393907"/>
    <lineage>
        <taxon>Bacteria</taxon>
        <taxon>Pseudomonadati</taxon>
        <taxon>Pseudomonadota</taxon>
        <taxon>Gammaproteobacteria</taxon>
        <taxon>Cellvibrionales</taxon>
        <taxon>Microbulbiferaceae</taxon>
        <taxon>Microbulbifer</taxon>
    </lineage>
</organism>
<proteinExistence type="inferred from homology"/>
<name>A0ABV4NYM0_9GAMM</name>
<evidence type="ECO:0000313" key="4">
    <source>
        <dbReference type="EMBL" id="MFA0810808.1"/>
    </source>
</evidence>
<dbReference type="RefSeq" id="WP_371838380.1">
    <property type="nucleotide sequence ID" value="NZ_JBGMEK010000012.1"/>
</dbReference>
<reference evidence="4 5" key="1">
    <citation type="submission" date="2024-08" db="EMBL/GenBank/DDBJ databases">
        <authorList>
            <person name="Ishaq N."/>
        </authorList>
    </citation>
    <scope>NUCLEOTIDE SEQUENCE [LARGE SCALE GENOMIC DNA]</scope>
    <source>
        <strain evidence="4 5">DSM 18651</strain>
    </source>
</reference>
<evidence type="ECO:0000259" key="3">
    <source>
        <dbReference type="Pfam" id="PF01361"/>
    </source>
</evidence>
<dbReference type="PANTHER" id="PTHR35530">
    <property type="entry name" value="TAUTOMERASE-RELATED"/>
    <property type="match status" value="1"/>
</dbReference>
<gene>
    <name evidence="4" type="ORF">ACCI49_07720</name>
</gene>
<dbReference type="PANTHER" id="PTHR35530:SF2">
    <property type="entry name" value="BSL4019 PROTEIN"/>
    <property type="match status" value="1"/>
</dbReference>
<keyword evidence="2" id="KW-0413">Isomerase</keyword>
<dbReference type="Pfam" id="PF01361">
    <property type="entry name" value="Tautomerase"/>
    <property type="match status" value="1"/>
</dbReference>
<accession>A0ABV4NYM0</accession>
<evidence type="ECO:0000313" key="5">
    <source>
        <dbReference type="Proteomes" id="UP001569428"/>
    </source>
</evidence>
<keyword evidence="5" id="KW-1185">Reference proteome</keyword>
<dbReference type="InterPro" id="IPR004370">
    <property type="entry name" value="4-OT-like_dom"/>
</dbReference>
<comment type="similarity">
    <text evidence="1">Belongs to the 4-oxalocrotonate tautomerase family.</text>
</comment>
<dbReference type="SUPFAM" id="SSF55331">
    <property type="entry name" value="Tautomerase/MIF"/>
    <property type="match status" value="1"/>
</dbReference>
<comment type="caution">
    <text evidence="4">The sequence shown here is derived from an EMBL/GenBank/DDBJ whole genome shotgun (WGS) entry which is preliminary data.</text>
</comment>
<dbReference type="Gene3D" id="3.30.429.10">
    <property type="entry name" value="Macrophage Migration Inhibitory Factor"/>
    <property type="match status" value="1"/>
</dbReference>
<feature type="domain" description="4-oxalocrotonate tautomerase-like" evidence="3">
    <location>
        <begin position="2"/>
        <end position="62"/>
    </location>
</feature>
<dbReference type="Proteomes" id="UP001569428">
    <property type="component" value="Unassembled WGS sequence"/>
</dbReference>
<dbReference type="InterPro" id="IPR014347">
    <property type="entry name" value="Tautomerase/MIF_sf"/>
</dbReference>
<evidence type="ECO:0000256" key="1">
    <source>
        <dbReference type="ARBA" id="ARBA00006723"/>
    </source>
</evidence>
<protein>
    <submittedName>
        <fullName evidence="4">4-oxalocrotonate tautomerase family protein</fullName>
    </submittedName>
</protein>
<sequence>MPIISYTTVEGALTEDQKSDLCKALTDAVTATLGSRIKPNVWVTLNETPEGNYFIGGHPLKAKHLKKLIETNEFE</sequence>
<evidence type="ECO:0000256" key="2">
    <source>
        <dbReference type="ARBA" id="ARBA00023235"/>
    </source>
</evidence>